<dbReference type="PROSITE" id="PS51677">
    <property type="entry name" value="NODB"/>
    <property type="match status" value="1"/>
</dbReference>
<dbReference type="Pfam" id="PF01522">
    <property type="entry name" value="Polysacc_deac_1"/>
    <property type="match status" value="1"/>
</dbReference>
<dbReference type="GO" id="GO:0016787">
    <property type="term" value="F:hydrolase activity"/>
    <property type="evidence" value="ECO:0007669"/>
    <property type="project" value="UniProtKB-KW"/>
</dbReference>
<dbReference type="PANTHER" id="PTHR10587">
    <property type="entry name" value="GLYCOSYL TRANSFERASE-RELATED"/>
    <property type="match status" value="1"/>
</dbReference>
<gene>
    <name evidence="3" type="ORF">RY831_05065</name>
</gene>
<dbReference type="EC" id="3.-.-.-" evidence="3"/>
<comment type="caution">
    <text evidence="3">The sequence shown here is derived from an EMBL/GenBank/DDBJ whole genome shotgun (WGS) entry which is preliminary data.</text>
</comment>
<evidence type="ECO:0000313" key="3">
    <source>
        <dbReference type="EMBL" id="MEC4718506.1"/>
    </source>
</evidence>
<dbReference type="InterPro" id="IPR002509">
    <property type="entry name" value="NODB_dom"/>
</dbReference>
<protein>
    <submittedName>
        <fullName evidence="3">Polysaccharide deacetylase family protein</fullName>
        <ecNumber evidence="3">3.-.-.-</ecNumber>
    </submittedName>
</protein>
<dbReference type="CDD" id="cd10967">
    <property type="entry name" value="CE4_GLA_like_6s"/>
    <property type="match status" value="1"/>
</dbReference>
<name>A0ABU6J4Z6_9BURK</name>
<dbReference type="Gene3D" id="3.20.20.370">
    <property type="entry name" value="Glycoside hydrolase/deacetylase"/>
    <property type="match status" value="1"/>
</dbReference>
<reference evidence="3 4" key="1">
    <citation type="submission" date="2023-10" db="EMBL/GenBank/DDBJ databases">
        <title>Noviherbaspirillum sp. CPCC 100848 genome assembly.</title>
        <authorList>
            <person name="Li X.Y."/>
            <person name="Fang X.M."/>
        </authorList>
    </citation>
    <scope>NUCLEOTIDE SEQUENCE [LARGE SCALE GENOMIC DNA]</scope>
    <source>
        <strain evidence="3 4">CPCC 100848</strain>
    </source>
</reference>
<dbReference type="SUPFAM" id="SSF88713">
    <property type="entry name" value="Glycoside hydrolase/deacetylase"/>
    <property type="match status" value="1"/>
</dbReference>
<feature type="compositionally biased region" description="Low complexity" evidence="1">
    <location>
        <begin position="44"/>
        <end position="60"/>
    </location>
</feature>
<evidence type="ECO:0000259" key="2">
    <source>
        <dbReference type="PROSITE" id="PS51677"/>
    </source>
</evidence>
<feature type="domain" description="NodB homology" evidence="2">
    <location>
        <begin position="108"/>
        <end position="221"/>
    </location>
</feature>
<proteinExistence type="predicted"/>
<feature type="compositionally biased region" description="Gly residues" evidence="1">
    <location>
        <begin position="32"/>
        <end position="43"/>
    </location>
</feature>
<evidence type="ECO:0000313" key="4">
    <source>
        <dbReference type="Proteomes" id="UP001352263"/>
    </source>
</evidence>
<dbReference type="EMBL" id="JAWIIV010000003">
    <property type="protein sequence ID" value="MEC4718506.1"/>
    <property type="molecule type" value="Genomic_DNA"/>
</dbReference>
<dbReference type="Proteomes" id="UP001352263">
    <property type="component" value="Unassembled WGS sequence"/>
</dbReference>
<keyword evidence="3" id="KW-0378">Hydrolase</keyword>
<sequence>MSLGLAGCGGGGGSDSIVASTAGTGSSVLPGAGSGGASNGNGNGSAQAGNTGNTGSTGSTGSTGGTGGTGGTGSTGGTGTPNANCVDLSRCLDFTAVKVARYKDNRQAAASYTFDDGYASSPAIASLFEQAGVRATFYIIPGLVAATDWGIWQDLSRRGHEIGNHSMTHPNFTAAPMTEQMLESEIVQSQRLIEQKVGVRPLTFAFPYHLSTARAMALAEQSHMAVRKTANGEDSYRFAYFDTDRGTDLAGTLRTVNRQLDEAVQAGGWFVAGGHGIDGDGWSPVTTGFIQQHLAHAATHAPRLWSDTFANVSRYRLCRDTVRPEAQILSANKASVRLAGTYNAAVCTAPLTVTLPVTAMKEGCKLRARGADGSELPVVIQGSIAYFNARPGETVSVELIPAPSGAS</sequence>
<dbReference type="InterPro" id="IPR050248">
    <property type="entry name" value="Polysacc_deacetylase_ArnD"/>
</dbReference>
<feature type="region of interest" description="Disordered" evidence="1">
    <location>
        <begin position="30"/>
        <end position="80"/>
    </location>
</feature>
<evidence type="ECO:0000256" key="1">
    <source>
        <dbReference type="SAM" id="MobiDB-lite"/>
    </source>
</evidence>
<organism evidence="3 4">
    <name type="scientific">Noviherbaspirillum album</name>
    <dbReference type="NCBI Taxonomy" id="3080276"/>
    <lineage>
        <taxon>Bacteria</taxon>
        <taxon>Pseudomonadati</taxon>
        <taxon>Pseudomonadota</taxon>
        <taxon>Betaproteobacteria</taxon>
        <taxon>Burkholderiales</taxon>
        <taxon>Oxalobacteraceae</taxon>
        <taxon>Noviherbaspirillum</taxon>
    </lineage>
</organism>
<feature type="compositionally biased region" description="Gly residues" evidence="1">
    <location>
        <begin position="61"/>
        <end position="79"/>
    </location>
</feature>
<keyword evidence="4" id="KW-1185">Reference proteome</keyword>
<accession>A0ABU6J4Z6</accession>
<dbReference type="RefSeq" id="WP_326505242.1">
    <property type="nucleotide sequence ID" value="NZ_JAWIIV010000003.1"/>
</dbReference>
<dbReference type="InterPro" id="IPR011330">
    <property type="entry name" value="Glyco_hydro/deAcase_b/a-brl"/>
</dbReference>